<evidence type="ECO:0000313" key="1">
    <source>
        <dbReference type="EMBL" id="MPM48460.1"/>
    </source>
</evidence>
<accession>A0A645A5K6</accession>
<reference evidence="1" key="1">
    <citation type="submission" date="2019-08" db="EMBL/GenBank/DDBJ databases">
        <authorList>
            <person name="Kucharzyk K."/>
            <person name="Murdoch R.W."/>
            <person name="Higgins S."/>
            <person name="Loffler F."/>
        </authorList>
    </citation>
    <scope>NUCLEOTIDE SEQUENCE</scope>
</reference>
<sequence>MVGVLEGGVRDRQVQPVAERLEVGRGELLHLVGGVLRLEGIDRPALDRLREDHGRLTDVLGGRLVGRVDLAIVVATTPQALQLPVGEPLDHPLEDGAVEELLADVGAVRDRVGLELAVGGAVHLVQQRPVVVGGQQRVPVTRPEDLDDVPAGAAEEGLQILDDLAVAVDRPVELLQVAVDDEGEVVEFLTGGSADRAERLGLAHLAVAEEGPDVLLGGVLDATVVQVAVEPGLVDGVQRADAHRHRRELPELRHQPRVGVRGQPLVRPAGDLLAESVQVVLVEPALEERPGVHAGGGMALEVDLVAATGVVLAAEEVVEAHLVQARGALVGGDVAADLEALAIRLRHHHRSVPAQCPADLPLGLLIAREERLIGRADRVDVVRGAQGGQSDLTLACPGQELEHDVAGPVGALLLEEPVERGDPFLGLFGVHVRQLAREALRAGGGAVTAVGHASSYRSCRPGSSLCDEAKSKYLSRALPA</sequence>
<protein>
    <submittedName>
        <fullName evidence="1">Uncharacterized protein</fullName>
    </submittedName>
</protein>
<name>A0A645A5K6_9ZZZZ</name>
<dbReference type="AlphaFoldDB" id="A0A645A5K6"/>
<gene>
    <name evidence="1" type="ORF">SDC9_95185</name>
</gene>
<dbReference type="EMBL" id="VSSQ01012106">
    <property type="protein sequence ID" value="MPM48460.1"/>
    <property type="molecule type" value="Genomic_DNA"/>
</dbReference>
<proteinExistence type="predicted"/>
<comment type="caution">
    <text evidence="1">The sequence shown here is derived from an EMBL/GenBank/DDBJ whole genome shotgun (WGS) entry which is preliminary data.</text>
</comment>
<organism evidence="1">
    <name type="scientific">bioreactor metagenome</name>
    <dbReference type="NCBI Taxonomy" id="1076179"/>
    <lineage>
        <taxon>unclassified sequences</taxon>
        <taxon>metagenomes</taxon>
        <taxon>ecological metagenomes</taxon>
    </lineage>
</organism>